<feature type="non-terminal residue" evidence="2">
    <location>
        <position position="140"/>
    </location>
</feature>
<dbReference type="EMBL" id="MU072106">
    <property type="protein sequence ID" value="KAF5825726.1"/>
    <property type="molecule type" value="Genomic_DNA"/>
</dbReference>
<feature type="non-terminal residue" evidence="2">
    <location>
        <position position="1"/>
    </location>
</feature>
<comment type="caution">
    <text evidence="2">The sequence shown here is derived from an EMBL/GenBank/DDBJ whole genome shotgun (WGS) entry which is preliminary data.</text>
</comment>
<accession>A0ABQ7FTD4</accession>
<evidence type="ECO:0000313" key="3">
    <source>
        <dbReference type="Proteomes" id="UP000815325"/>
    </source>
</evidence>
<feature type="compositionally biased region" description="Low complexity" evidence="1">
    <location>
        <begin position="87"/>
        <end position="103"/>
    </location>
</feature>
<reference evidence="2" key="1">
    <citation type="submission" date="2017-08" db="EMBL/GenBank/DDBJ databases">
        <authorList>
            <person name="Polle J.E."/>
            <person name="Barry K."/>
            <person name="Cushman J."/>
            <person name="Schmutz J."/>
            <person name="Tran D."/>
            <person name="Hathwaick L.T."/>
            <person name="Yim W.C."/>
            <person name="Jenkins J."/>
            <person name="Mckie-Krisberg Z.M."/>
            <person name="Prochnik S."/>
            <person name="Lindquist E."/>
            <person name="Dockter R.B."/>
            <person name="Adam C."/>
            <person name="Molina H."/>
            <person name="Bunkerborg J."/>
            <person name="Jin E."/>
            <person name="Buchheim M."/>
            <person name="Magnuson J."/>
        </authorList>
    </citation>
    <scope>NUCLEOTIDE SEQUENCE</scope>
    <source>
        <strain evidence="2">CCAP 19/18</strain>
    </source>
</reference>
<proteinExistence type="predicted"/>
<keyword evidence="3" id="KW-1185">Reference proteome</keyword>
<organism evidence="2 3">
    <name type="scientific">Dunaliella salina</name>
    <name type="common">Green alga</name>
    <name type="synonym">Protococcus salinus</name>
    <dbReference type="NCBI Taxonomy" id="3046"/>
    <lineage>
        <taxon>Eukaryota</taxon>
        <taxon>Viridiplantae</taxon>
        <taxon>Chlorophyta</taxon>
        <taxon>core chlorophytes</taxon>
        <taxon>Chlorophyceae</taxon>
        <taxon>CS clade</taxon>
        <taxon>Chlamydomonadales</taxon>
        <taxon>Dunaliellaceae</taxon>
        <taxon>Dunaliella</taxon>
    </lineage>
</organism>
<feature type="region of interest" description="Disordered" evidence="1">
    <location>
        <begin position="81"/>
        <end position="103"/>
    </location>
</feature>
<evidence type="ECO:0008006" key="4">
    <source>
        <dbReference type="Google" id="ProtNLM"/>
    </source>
</evidence>
<evidence type="ECO:0000313" key="2">
    <source>
        <dbReference type="EMBL" id="KAF5825726.1"/>
    </source>
</evidence>
<protein>
    <recommendedName>
        <fullName evidence="4">Encoded protein</fullName>
    </recommendedName>
</protein>
<dbReference type="Proteomes" id="UP000815325">
    <property type="component" value="Unassembled WGS sequence"/>
</dbReference>
<name>A0ABQ7FTD4_DUNSA</name>
<gene>
    <name evidence="2" type="ORF">DUNSADRAFT_7304</name>
</gene>
<evidence type="ECO:0000256" key="1">
    <source>
        <dbReference type="SAM" id="MobiDB-lite"/>
    </source>
</evidence>
<sequence length="140" mass="15481">MEIEGMPKDDPSWPTFDAMKGLLRCQPGHPISTKDIEADCKTLLSTGLFRSARPLCKNATPEEAPAFMVVPTLPQEQQATQLGSYVAAQQQRQQQQQQEQAADPVQLQLVPPLSVIRFAVQPRVLPPFTSLSVRIDSSLQ</sequence>